<evidence type="ECO:0000256" key="4">
    <source>
        <dbReference type="ARBA" id="ARBA00022723"/>
    </source>
</evidence>
<keyword evidence="4" id="KW-0479">Metal-binding</keyword>
<reference evidence="6" key="1">
    <citation type="journal article" date="2021" name="Mol. Plant Pathol.">
        <title>A 20-kb lineage-specific genomic region tames virulence in pathogenic amphidiploid Verticillium longisporum.</title>
        <authorList>
            <person name="Harting R."/>
            <person name="Starke J."/>
            <person name="Kusch H."/>
            <person name="Poggeler S."/>
            <person name="Maurus I."/>
            <person name="Schluter R."/>
            <person name="Landesfeind M."/>
            <person name="Bulla I."/>
            <person name="Nowrousian M."/>
            <person name="de Jonge R."/>
            <person name="Stahlhut G."/>
            <person name="Hoff K.J."/>
            <person name="Asshauer K.P."/>
            <person name="Thurmer A."/>
            <person name="Stanke M."/>
            <person name="Daniel R."/>
            <person name="Morgenstern B."/>
            <person name="Thomma B.P.H.J."/>
            <person name="Kronstad J.W."/>
            <person name="Braus-Stromeyer S.A."/>
            <person name="Braus G.H."/>
        </authorList>
    </citation>
    <scope>NUCLEOTIDE SEQUENCE</scope>
    <source>
        <strain evidence="6">Vl32</strain>
    </source>
</reference>
<dbReference type="Pfam" id="PF00067">
    <property type="entry name" value="p450"/>
    <property type="match status" value="1"/>
</dbReference>
<evidence type="ECO:0000256" key="3">
    <source>
        <dbReference type="ARBA" id="ARBA00022617"/>
    </source>
</evidence>
<accession>A0A8I3AP85</accession>
<evidence type="ECO:0000256" key="2">
    <source>
        <dbReference type="ARBA" id="ARBA00010617"/>
    </source>
</evidence>
<organism evidence="6 7">
    <name type="scientific">Verticillium longisporum</name>
    <name type="common">Verticillium dahliae var. longisporum</name>
    <dbReference type="NCBI Taxonomy" id="100787"/>
    <lineage>
        <taxon>Eukaryota</taxon>
        <taxon>Fungi</taxon>
        <taxon>Dikarya</taxon>
        <taxon>Ascomycota</taxon>
        <taxon>Pezizomycotina</taxon>
        <taxon>Sordariomycetes</taxon>
        <taxon>Hypocreomycetidae</taxon>
        <taxon>Glomerellales</taxon>
        <taxon>Plectosphaerellaceae</taxon>
        <taxon>Verticillium</taxon>
    </lineage>
</organism>
<proteinExistence type="inferred from homology"/>
<keyword evidence="6" id="KW-0503">Monooxygenase</keyword>
<dbReference type="InterPro" id="IPR001128">
    <property type="entry name" value="Cyt_P450"/>
</dbReference>
<dbReference type="GO" id="GO:0005506">
    <property type="term" value="F:iron ion binding"/>
    <property type="evidence" value="ECO:0007669"/>
    <property type="project" value="InterPro"/>
</dbReference>
<evidence type="ECO:0000256" key="5">
    <source>
        <dbReference type="ARBA" id="ARBA00023004"/>
    </source>
</evidence>
<dbReference type="GO" id="GO:0016705">
    <property type="term" value="F:oxidoreductase activity, acting on paired donors, with incorporation or reduction of molecular oxygen"/>
    <property type="evidence" value="ECO:0007669"/>
    <property type="project" value="InterPro"/>
</dbReference>
<evidence type="ECO:0000313" key="6">
    <source>
        <dbReference type="EMBL" id="KAG7133334.1"/>
    </source>
</evidence>
<evidence type="ECO:0000313" key="7">
    <source>
        <dbReference type="Proteomes" id="UP000689129"/>
    </source>
</evidence>
<evidence type="ECO:0000256" key="1">
    <source>
        <dbReference type="ARBA" id="ARBA00001971"/>
    </source>
</evidence>
<dbReference type="PANTHER" id="PTHR24305">
    <property type="entry name" value="CYTOCHROME P450"/>
    <property type="match status" value="1"/>
</dbReference>
<comment type="cofactor">
    <cofactor evidence="1">
        <name>heme</name>
        <dbReference type="ChEBI" id="CHEBI:30413"/>
    </cofactor>
</comment>
<comment type="similarity">
    <text evidence="2">Belongs to the cytochrome P450 family.</text>
</comment>
<dbReference type="EMBL" id="JAEMWZ010000162">
    <property type="protein sequence ID" value="KAG7133334.1"/>
    <property type="molecule type" value="Genomic_DNA"/>
</dbReference>
<keyword evidence="3" id="KW-0349">Heme</keyword>
<dbReference type="GO" id="GO:0004497">
    <property type="term" value="F:monooxygenase activity"/>
    <property type="evidence" value="ECO:0007669"/>
    <property type="project" value="UniProtKB-KW"/>
</dbReference>
<protein>
    <submittedName>
        <fullName evidence="6">Cytochrome monooxygenase vrtE like protein</fullName>
    </submittedName>
</protein>
<dbReference type="Proteomes" id="UP000689129">
    <property type="component" value="Unassembled WGS sequence"/>
</dbReference>
<dbReference type="OrthoDB" id="3934656at2759"/>
<name>A0A8I3AP85_VERLO</name>
<dbReference type="InterPro" id="IPR050121">
    <property type="entry name" value="Cytochrome_P450_monoxygenase"/>
</dbReference>
<gene>
    <name evidence="6" type="ORF">HYQ45_008482</name>
</gene>
<keyword evidence="6" id="KW-0560">Oxidoreductase</keyword>
<dbReference type="PANTHER" id="PTHR24305:SF232">
    <property type="entry name" value="P450, PUTATIVE (EUROFUNG)-RELATED"/>
    <property type="match status" value="1"/>
</dbReference>
<keyword evidence="5" id="KW-0408">Iron</keyword>
<sequence length="194" mass="21834">MYAWDVIGQITFSKCFGYLEAGKDFDGHLWLSEMGSDYLAGVSQLPILDRWLDKNPIIPIGGATVLLGPTLQCVKDRFQGRDQATHDESKPDFLDKFIQARSENHDVVDGRQIVSYLAINMFAGPDTTAITIKAVLYYVLRTPGVRAKLEAEILATEFSRQHNVPPAQHPDQASQIWVSDLVVWSYLQIFDLFS</sequence>
<comment type="caution">
    <text evidence="6">The sequence shown here is derived from an EMBL/GenBank/DDBJ whole genome shotgun (WGS) entry which is preliminary data.</text>
</comment>
<dbReference type="AlphaFoldDB" id="A0A8I3AP85"/>
<dbReference type="GO" id="GO:0020037">
    <property type="term" value="F:heme binding"/>
    <property type="evidence" value="ECO:0007669"/>
    <property type="project" value="InterPro"/>
</dbReference>